<dbReference type="PROSITE" id="PS50280">
    <property type="entry name" value="SET"/>
    <property type="match status" value="1"/>
</dbReference>
<proteinExistence type="predicted"/>
<comment type="catalytic activity">
    <reaction evidence="1">
        <text>[protein]-peptidylproline (omega=180) = [protein]-peptidylproline (omega=0)</text>
        <dbReference type="Rhea" id="RHEA:16237"/>
        <dbReference type="Rhea" id="RHEA-COMP:10747"/>
        <dbReference type="Rhea" id="RHEA-COMP:10748"/>
        <dbReference type="ChEBI" id="CHEBI:83833"/>
        <dbReference type="ChEBI" id="CHEBI:83834"/>
        <dbReference type="EC" id="5.2.1.8"/>
    </reaction>
</comment>
<dbReference type="InterPro" id="IPR002130">
    <property type="entry name" value="Cyclophilin-type_PPIase_dom"/>
</dbReference>
<dbReference type="InterPro" id="IPR001214">
    <property type="entry name" value="SET_dom"/>
</dbReference>
<dbReference type="GO" id="GO:0016018">
    <property type="term" value="F:cyclosporin A binding"/>
    <property type="evidence" value="ECO:0007669"/>
    <property type="project" value="TreeGrafter"/>
</dbReference>
<dbReference type="EMBL" id="MCFL01000018">
    <property type="protein sequence ID" value="ORZ36262.1"/>
    <property type="molecule type" value="Genomic_DNA"/>
</dbReference>
<evidence type="ECO:0000256" key="4">
    <source>
        <dbReference type="ARBA" id="ARBA00023235"/>
    </source>
</evidence>
<evidence type="ECO:0000259" key="5">
    <source>
        <dbReference type="PROSITE" id="PS50072"/>
    </source>
</evidence>
<dbReference type="GO" id="GO:0006457">
    <property type="term" value="P:protein folding"/>
    <property type="evidence" value="ECO:0007669"/>
    <property type="project" value="TreeGrafter"/>
</dbReference>
<dbReference type="EC" id="5.2.1.8" evidence="2"/>
<evidence type="ECO:0000256" key="1">
    <source>
        <dbReference type="ARBA" id="ARBA00000971"/>
    </source>
</evidence>
<dbReference type="AlphaFoldDB" id="A0A1Y2HT01"/>
<dbReference type="SUPFAM" id="SSF82199">
    <property type="entry name" value="SET domain"/>
    <property type="match status" value="1"/>
</dbReference>
<dbReference type="Proteomes" id="UP000193411">
    <property type="component" value="Unassembled WGS sequence"/>
</dbReference>
<dbReference type="STRING" id="765915.A0A1Y2HT01"/>
<dbReference type="PROSITE" id="PS50072">
    <property type="entry name" value="CSA_PPIASE_2"/>
    <property type="match status" value="1"/>
</dbReference>
<evidence type="ECO:0000259" key="6">
    <source>
        <dbReference type="PROSITE" id="PS50280"/>
    </source>
</evidence>
<dbReference type="GO" id="GO:0005737">
    <property type="term" value="C:cytoplasm"/>
    <property type="evidence" value="ECO:0007669"/>
    <property type="project" value="TreeGrafter"/>
</dbReference>
<dbReference type="SUPFAM" id="SSF50891">
    <property type="entry name" value="Cyclophilin-like"/>
    <property type="match status" value="1"/>
</dbReference>
<evidence type="ECO:0000256" key="3">
    <source>
        <dbReference type="ARBA" id="ARBA00023110"/>
    </source>
</evidence>
<evidence type="ECO:0000313" key="8">
    <source>
        <dbReference type="Proteomes" id="UP000193411"/>
    </source>
</evidence>
<sequence length="385" mass="41650">MDSEKSATTTFLEFSSGDGQGAVYGLPTASAPHELDADQQELLTSVWDGERDYSSHGPPRFALPTPLALGRVVIQLTNLGPKAAKPSGKFNDEKPALVKRWQKGAVLMANSGKNSNTSQFFIVLNEDPARYAKIEGKHVLIGQIVEGMEVVDKLDAKGSASGKPVEPVWISDCGFGLISTSALPAGTTVLQVPPLASLRLDPTDSSSTNAQAILASAIVHSLKDHTPLLHFCTGDPATDACRPPPSFALPQPTSSSPITLSRQQIAAREMADHWPVATWSLINHSCIANCFWFVHPKLHYLVVRTSRPVALGSELTLAYRNPAIPDVSGRQRSNRSTDAQVDVKVRDTRECEMAVWNEAANRGFAARQLRVVTWMLCVRGSRHSA</sequence>
<dbReference type="Gene3D" id="2.170.270.10">
    <property type="entry name" value="SET domain"/>
    <property type="match status" value="1"/>
</dbReference>
<dbReference type="Pfam" id="PF00160">
    <property type="entry name" value="Pro_isomerase"/>
    <property type="match status" value="1"/>
</dbReference>
<dbReference type="PANTHER" id="PTHR11071:SF561">
    <property type="entry name" value="PEPTIDYL-PROLYL CIS-TRANS ISOMERASE D-RELATED"/>
    <property type="match status" value="1"/>
</dbReference>
<keyword evidence="4" id="KW-0413">Isomerase</keyword>
<feature type="domain" description="SET" evidence="6">
    <location>
        <begin position="163"/>
        <end position="320"/>
    </location>
</feature>
<name>A0A1Y2HT01_9FUNG</name>
<accession>A0A1Y2HT01</accession>
<organism evidence="7 8">
    <name type="scientific">Catenaria anguillulae PL171</name>
    <dbReference type="NCBI Taxonomy" id="765915"/>
    <lineage>
        <taxon>Eukaryota</taxon>
        <taxon>Fungi</taxon>
        <taxon>Fungi incertae sedis</taxon>
        <taxon>Blastocladiomycota</taxon>
        <taxon>Blastocladiomycetes</taxon>
        <taxon>Blastocladiales</taxon>
        <taxon>Catenariaceae</taxon>
        <taxon>Catenaria</taxon>
    </lineage>
</organism>
<evidence type="ECO:0000313" key="7">
    <source>
        <dbReference type="EMBL" id="ORZ36262.1"/>
    </source>
</evidence>
<gene>
    <name evidence="7" type="ORF">BCR44DRAFT_1512749</name>
</gene>
<evidence type="ECO:0000256" key="2">
    <source>
        <dbReference type="ARBA" id="ARBA00013194"/>
    </source>
</evidence>
<feature type="domain" description="PPIase cyclophilin-type" evidence="5">
    <location>
        <begin position="1"/>
        <end position="175"/>
    </location>
</feature>
<dbReference type="Gene3D" id="2.40.100.10">
    <property type="entry name" value="Cyclophilin-like"/>
    <property type="match status" value="1"/>
</dbReference>
<dbReference type="PANTHER" id="PTHR11071">
    <property type="entry name" value="PEPTIDYL-PROLYL CIS-TRANS ISOMERASE"/>
    <property type="match status" value="1"/>
</dbReference>
<dbReference type="OrthoDB" id="193499at2759"/>
<protein>
    <recommendedName>
        <fullName evidence="2">peptidylprolyl isomerase</fullName>
        <ecNumber evidence="2">5.2.1.8</ecNumber>
    </recommendedName>
</protein>
<keyword evidence="3" id="KW-0697">Rotamase</keyword>
<dbReference type="InterPro" id="IPR029000">
    <property type="entry name" value="Cyclophilin-like_dom_sf"/>
</dbReference>
<dbReference type="InterPro" id="IPR046341">
    <property type="entry name" value="SET_dom_sf"/>
</dbReference>
<dbReference type="GO" id="GO:0003755">
    <property type="term" value="F:peptidyl-prolyl cis-trans isomerase activity"/>
    <property type="evidence" value="ECO:0007669"/>
    <property type="project" value="UniProtKB-KW"/>
</dbReference>
<comment type="caution">
    <text evidence="7">The sequence shown here is derived from an EMBL/GenBank/DDBJ whole genome shotgun (WGS) entry which is preliminary data.</text>
</comment>
<keyword evidence="8" id="KW-1185">Reference proteome</keyword>
<reference evidence="7 8" key="1">
    <citation type="submission" date="2016-07" db="EMBL/GenBank/DDBJ databases">
        <title>Pervasive Adenine N6-methylation of Active Genes in Fungi.</title>
        <authorList>
            <consortium name="DOE Joint Genome Institute"/>
            <person name="Mondo S.J."/>
            <person name="Dannebaum R.O."/>
            <person name="Kuo R.C."/>
            <person name="Labutti K."/>
            <person name="Haridas S."/>
            <person name="Kuo A."/>
            <person name="Salamov A."/>
            <person name="Ahrendt S.R."/>
            <person name="Lipzen A."/>
            <person name="Sullivan W."/>
            <person name="Andreopoulos W.B."/>
            <person name="Clum A."/>
            <person name="Lindquist E."/>
            <person name="Daum C."/>
            <person name="Ramamoorthy G.K."/>
            <person name="Gryganskyi A."/>
            <person name="Culley D."/>
            <person name="Magnuson J.K."/>
            <person name="James T.Y."/>
            <person name="O'Malley M.A."/>
            <person name="Stajich J.E."/>
            <person name="Spatafora J.W."/>
            <person name="Visel A."/>
            <person name="Grigoriev I.V."/>
        </authorList>
    </citation>
    <scope>NUCLEOTIDE SEQUENCE [LARGE SCALE GENOMIC DNA]</scope>
    <source>
        <strain evidence="7 8">PL171</strain>
    </source>
</reference>